<name>A0A4Z1DZW6_9MICO</name>
<dbReference type="InterPro" id="IPR024344">
    <property type="entry name" value="MDMPI_metal-binding"/>
</dbReference>
<organism evidence="2 3">
    <name type="scientific">Serinibacter arcticus</name>
    <dbReference type="NCBI Taxonomy" id="1655435"/>
    <lineage>
        <taxon>Bacteria</taxon>
        <taxon>Bacillati</taxon>
        <taxon>Actinomycetota</taxon>
        <taxon>Actinomycetes</taxon>
        <taxon>Micrococcales</taxon>
        <taxon>Beutenbergiaceae</taxon>
        <taxon>Serinibacter</taxon>
    </lineage>
</organism>
<evidence type="ECO:0000313" key="2">
    <source>
        <dbReference type="EMBL" id="TGO04368.1"/>
    </source>
</evidence>
<evidence type="ECO:0000259" key="1">
    <source>
        <dbReference type="Pfam" id="PF11716"/>
    </source>
</evidence>
<dbReference type="AlphaFoldDB" id="A0A4Z1DZW6"/>
<sequence>MLADLQADVLGALVHVDPETPVPWCGRWRVRHLVVHLARVHHWAAAQAARTREVPLGRGPFDPTQLYASCAAELRETLAALDPDARAATLLDDGVPREQQRGTVAFWHRRQKLETLVHLWDLRTAGGLPSDVGHLGREEQWWDVVLEVAEVMHPRQVRLARVAAPPVLVTLRRPDGEGVALDGGVPSATGLPRLEVVGSARELGLLVWGRSGVAAGDAGTPGLDPYEVRGDGVDDAAARSLLADLLRAGLTP</sequence>
<dbReference type="PANTHER" id="PTHR40758:SF1">
    <property type="entry name" value="CONSERVED PROTEIN"/>
    <property type="match status" value="1"/>
</dbReference>
<protein>
    <recommendedName>
        <fullName evidence="1">Mycothiol-dependent maleylpyruvate isomerase metal-binding domain-containing protein</fullName>
    </recommendedName>
</protein>
<dbReference type="PANTHER" id="PTHR40758">
    <property type="entry name" value="CONSERVED PROTEIN"/>
    <property type="match status" value="1"/>
</dbReference>
<dbReference type="GO" id="GO:0046872">
    <property type="term" value="F:metal ion binding"/>
    <property type="evidence" value="ECO:0007669"/>
    <property type="project" value="InterPro"/>
</dbReference>
<accession>A0A4Z1DZW6</accession>
<dbReference type="Proteomes" id="UP000297318">
    <property type="component" value="Unassembled WGS sequence"/>
</dbReference>
<keyword evidence="3" id="KW-1185">Reference proteome</keyword>
<dbReference type="EMBL" id="RHPJ01000003">
    <property type="protein sequence ID" value="TGO04368.1"/>
    <property type="molecule type" value="Genomic_DNA"/>
</dbReference>
<feature type="domain" description="Mycothiol-dependent maleylpyruvate isomerase metal-binding" evidence="1">
    <location>
        <begin position="7"/>
        <end position="123"/>
    </location>
</feature>
<dbReference type="InterPro" id="IPR034660">
    <property type="entry name" value="DinB/YfiT-like"/>
</dbReference>
<dbReference type="SUPFAM" id="SSF109854">
    <property type="entry name" value="DinB/YfiT-like putative metalloenzymes"/>
    <property type="match status" value="1"/>
</dbReference>
<proteinExistence type="predicted"/>
<dbReference type="Pfam" id="PF11716">
    <property type="entry name" value="MDMPI_N"/>
    <property type="match status" value="1"/>
</dbReference>
<reference evidence="2 3" key="1">
    <citation type="submission" date="2018-11" db="EMBL/GenBank/DDBJ databases">
        <title>Complete genome sequencing of the Actinobacteria Serinibacter sp. K3-2.</title>
        <authorList>
            <person name="Rakitin A.L."/>
            <person name="Beletsky A.V."/>
            <person name="Mardanov A.V."/>
            <person name="Ravin N.V."/>
            <person name="Gromova A.S."/>
            <person name="Filippova S.N."/>
            <person name="Gal'Chenko V.F."/>
        </authorList>
    </citation>
    <scope>NUCLEOTIDE SEQUENCE [LARGE SCALE GENOMIC DNA]</scope>
    <source>
        <strain evidence="2 3">K3-2</strain>
    </source>
</reference>
<comment type="caution">
    <text evidence="2">The sequence shown here is derived from an EMBL/GenBank/DDBJ whole genome shotgun (WGS) entry which is preliminary data.</text>
</comment>
<evidence type="ECO:0000313" key="3">
    <source>
        <dbReference type="Proteomes" id="UP000297318"/>
    </source>
</evidence>
<gene>
    <name evidence="2" type="ORF">SERN_1961</name>
</gene>
<dbReference type="GO" id="GO:0005886">
    <property type="term" value="C:plasma membrane"/>
    <property type="evidence" value="ECO:0007669"/>
    <property type="project" value="TreeGrafter"/>
</dbReference>